<sequence>MTVVYAFWNNKGGTGKTSLAFQTVARYAKHHHASKILIVDACPQANMSELLLGGLESGGSHNVLELHDLKGRKSLGGYFQLRLPNPYNVPRFDCDDFIINVSDYNEHMPTNIDLLCGDPILELQSNAINTLANNNIPGTNTWIKVIDWIRDFINACDGTYDTVFIDCNPSFSIYTQIALASSDRIILPVMADDSSRRAIQNALSLVYGLRIPSDIYATYMFKTKLETEHREIPKVHLVVKNRITQYMGSASAYDAVLSMIKNDVKEIRESNPDFFTFNNVDDGFVDIRDFQTTGVISFAKGIPFFKMTHGRKTLNGRKIAIRKEYLEKCQQEITVLAGKL</sequence>
<dbReference type="Pfam" id="PF13614">
    <property type="entry name" value="AAA_31"/>
    <property type="match status" value="1"/>
</dbReference>
<protein>
    <submittedName>
        <fullName evidence="2">ATPase domain protein</fullName>
    </submittedName>
</protein>
<dbReference type="STRING" id="882.DVU_1109"/>
<dbReference type="EMBL" id="AE017285">
    <property type="protein sequence ID" value="AAS95589.1"/>
    <property type="molecule type" value="Genomic_DNA"/>
</dbReference>
<dbReference type="OrthoDB" id="9785810at2"/>
<keyword evidence="3" id="KW-1185">Reference proteome</keyword>
<reference evidence="2 3" key="1">
    <citation type="journal article" date="2004" name="Nat. Biotechnol.">
        <title>The genome sequence of the anaerobic, sulfate-reducing bacterium Desulfovibrio vulgaris Hildenborough.</title>
        <authorList>
            <person name="Heidelberg J.F."/>
            <person name="Seshadri R."/>
            <person name="Haveman S.A."/>
            <person name="Hemme C.L."/>
            <person name="Paulsen I.T."/>
            <person name="Kolonay J.F."/>
            <person name="Eisen J.A."/>
            <person name="Ward N."/>
            <person name="Methe B."/>
            <person name="Brinkac L.M."/>
            <person name="Daugherty S.C."/>
            <person name="Deboy R.T."/>
            <person name="Dodson R.J."/>
            <person name="Durkin A.S."/>
            <person name="Madupu R."/>
            <person name="Nelson W.C."/>
            <person name="Sullivan S.A."/>
            <person name="Fouts D."/>
            <person name="Haft D.H."/>
            <person name="Selengut J."/>
            <person name="Peterson J.D."/>
            <person name="Davidsen T.M."/>
            <person name="Zafar N."/>
            <person name="Zhou L."/>
            <person name="Radune D."/>
            <person name="Dimitrov G."/>
            <person name="Hance M."/>
            <person name="Tran K."/>
            <person name="Khouri H."/>
            <person name="Gill J."/>
            <person name="Utterback T.R."/>
            <person name="Feldblyum T.V."/>
            <person name="Wall J.D."/>
            <person name="Voordouw G."/>
            <person name="Fraser C.M."/>
        </authorList>
    </citation>
    <scope>NUCLEOTIDE SEQUENCE [LARGE SCALE GENOMIC DNA]</scope>
    <source>
        <strain evidence="3">ATCC 29579 / DSM 644 / NCIMB 8303 / VKM B-1760 / Hildenborough</strain>
    </source>
</reference>
<gene>
    <name evidence="2" type="ordered locus">DVU_1109</name>
</gene>
<dbReference type="PANTHER" id="PTHR13696:SF99">
    <property type="entry name" value="COBYRINIC ACID AC-DIAMIDE SYNTHASE"/>
    <property type="match status" value="1"/>
</dbReference>
<dbReference type="InterPro" id="IPR025669">
    <property type="entry name" value="AAA_dom"/>
</dbReference>
<dbReference type="Proteomes" id="UP000002194">
    <property type="component" value="Chromosome"/>
</dbReference>
<dbReference type="SUPFAM" id="SSF52540">
    <property type="entry name" value="P-loop containing nucleoside triphosphate hydrolases"/>
    <property type="match status" value="1"/>
</dbReference>
<feature type="domain" description="AAA" evidence="1">
    <location>
        <begin position="5"/>
        <end position="202"/>
    </location>
</feature>
<dbReference type="Gene3D" id="3.40.50.300">
    <property type="entry name" value="P-loop containing nucleotide triphosphate hydrolases"/>
    <property type="match status" value="1"/>
</dbReference>
<organism evidence="2 3">
    <name type="scientific">Nitratidesulfovibrio vulgaris (strain ATCC 29579 / DSM 644 / CCUG 34227 / NCIMB 8303 / VKM B-1760 / Hildenborough)</name>
    <name type="common">Desulfovibrio vulgaris</name>
    <dbReference type="NCBI Taxonomy" id="882"/>
    <lineage>
        <taxon>Bacteria</taxon>
        <taxon>Pseudomonadati</taxon>
        <taxon>Thermodesulfobacteriota</taxon>
        <taxon>Desulfovibrionia</taxon>
        <taxon>Desulfovibrionales</taxon>
        <taxon>Desulfovibrionaceae</taxon>
        <taxon>Nitratidesulfovibrio</taxon>
    </lineage>
</organism>
<dbReference type="PaxDb" id="882-DVU_1109"/>
<dbReference type="CDD" id="cd02042">
    <property type="entry name" value="ParAB_family"/>
    <property type="match status" value="1"/>
</dbReference>
<dbReference type="EnsemblBacteria" id="AAS95589">
    <property type="protein sequence ID" value="AAS95589"/>
    <property type="gene ID" value="DVU_1109"/>
</dbReference>
<dbReference type="InterPro" id="IPR050678">
    <property type="entry name" value="DNA_Partitioning_ATPase"/>
</dbReference>
<dbReference type="HOGENOM" id="CLU_066820_0_0_7"/>
<dbReference type="eggNOG" id="COG1192">
    <property type="taxonomic scope" value="Bacteria"/>
</dbReference>
<name>Q72D22_NITV2</name>
<dbReference type="PhylomeDB" id="Q72D22"/>
<dbReference type="PANTHER" id="PTHR13696">
    <property type="entry name" value="P-LOOP CONTAINING NUCLEOSIDE TRIPHOSPHATE HYDROLASE"/>
    <property type="match status" value="1"/>
</dbReference>
<dbReference type="KEGG" id="dvu:DVU_1109"/>
<accession>Q72D22</accession>
<evidence type="ECO:0000313" key="2">
    <source>
        <dbReference type="EMBL" id="AAS95589.1"/>
    </source>
</evidence>
<dbReference type="AlphaFoldDB" id="Q72D22"/>
<evidence type="ECO:0000259" key="1">
    <source>
        <dbReference type="Pfam" id="PF13614"/>
    </source>
</evidence>
<dbReference type="IntAct" id="Q72D22">
    <property type="interactions" value="1"/>
</dbReference>
<dbReference type="RefSeq" id="WP_010938408.1">
    <property type="nucleotide sequence ID" value="NC_002937.3"/>
</dbReference>
<proteinExistence type="predicted"/>
<dbReference type="InterPro" id="IPR027417">
    <property type="entry name" value="P-loop_NTPase"/>
</dbReference>
<evidence type="ECO:0000313" key="3">
    <source>
        <dbReference type="Proteomes" id="UP000002194"/>
    </source>
</evidence>